<dbReference type="Gene3D" id="3.40.50.300">
    <property type="entry name" value="P-loop containing nucleotide triphosphate hydrolases"/>
    <property type="match status" value="1"/>
</dbReference>
<keyword evidence="1" id="KW-0547">Nucleotide-binding</keyword>
<keyword evidence="3" id="KW-0143">Chaperone</keyword>
<protein>
    <submittedName>
        <fullName evidence="9">Putative Cobalamin synthesis protein P47K</fullName>
    </submittedName>
</protein>
<dbReference type="GO" id="GO:0005737">
    <property type="term" value="C:cytoplasm"/>
    <property type="evidence" value="ECO:0007669"/>
    <property type="project" value="TreeGrafter"/>
</dbReference>
<dbReference type="SUPFAM" id="SSF52540">
    <property type="entry name" value="P-loop containing nucleoside triphosphate hydrolases"/>
    <property type="match status" value="1"/>
</dbReference>
<dbReference type="EMBL" id="FLUO01000002">
    <property type="protein sequence ID" value="SBW12200.1"/>
    <property type="molecule type" value="Genomic_DNA"/>
</dbReference>
<evidence type="ECO:0000256" key="5">
    <source>
        <dbReference type="ARBA" id="ARBA00045658"/>
    </source>
</evidence>
<organism evidence="9">
    <name type="scientific">uncultured Alphaproteobacteria bacterium</name>
    <dbReference type="NCBI Taxonomy" id="91750"/>
    <lineage>
        <taxon>Bacteria</taxon>
        <taxon>Pseudomonadati</taxon>
        <taxon>Pseudomonadota</taxon>
        <taxon>Alphaproteobacteria</taxon>
        <taxon>environmental samples</taxon>
    </lineage>
</organism>
<dbReference type="InterPro" id="IPR011629">
    <property type="entry name" value="CobW-like_C"/>
</dbReference>
<sequence length="588" mass="61499">MRSAIFGPGEFRPTAAVLEALPVTWMTAACLCAGFRRTAGWLGCAPCASAPRAFTCRVANRPGVFGVWPTEADAARGEAGFLLLYLPGDDDPILDRVALDAAILALRPGTAAAFRDFPAHPELAAACAIGSFRIGLAGQDLALALTAETRRRIVHPEGLAREGGGWLVPPGGAEEDLPAFELARDLFRVLAAGVSAATETSPHPPRRVSAPAALRARQANGALAAIPGDGGDCVTEVLAWGAAAALWPEASAPADVAPYAVCAAEPDAATLPELYVLTGFLGAGKTTFLNQFIEFHAAQHRLVAVIQNELGETGVDTHLLEGERSVLTMDAGCVCCSLAGHLAAGLRRLARGLSPEIVVLETTGLANPLNLREELAEIGDLARLAGVVAVADAERFAETLATSEIAAAQIAAADVVVLNKCDLVDAAAQAAVAAEIRRRNPRARLIAADHGRVPPAALGTLPAAPPPAHHHHHGHHHHHDRDHHHVTHGEEGFSALRFDLAARIDRAALFAALAASPPGVMRIKGLARLDDAPQPVVVQYVPGRAALEAPRKPAAEPPFVLIIGRDLDAAALRRVWRGLVKEPCDALD</sequence>
<dbReference type="SMART" id="SM00833">
    <property type="entry name" value="CobW_C"/>
    <property type="match status" value="1"/>
</dbReference>
<evidence type="ECO:0000313" key="9">
    <source>
        <dbReference type="EMBL" id="SBW12200.1"/>
    </source>
</evidence>
<evidence type="ECO:0000256" key="3">
    <source>
        <dbReference type="ARBA" id="ARBA00023186"/>
    </source>
</evidence>
<feature type="compositionally biased region" description="Basic residues" evidence="7">
    <location>
        <begin position="468"/>
        <end position="486"/>
    </location>
</feature>
<comment type="similarity">
    <text evidence="4">Belongs to the SIMIBI class G3E GTPase family. ZNG1 subfamily.</text>
</comment>
<evidence type="ECO:0000256" key="4">
    <source>
        <dbReference type="ARBA" id="ARBA00034320"/>
    </source>
</evidence>
<dbReference type="Pfam" id="PF02492">
    <property type="entry name" value="cobW"/>
    <property type="match status" value="1"/>
</dbReference>
<dbReference type="InterPro" id="IPR036627">
    <property type="entry name" value="CobW-likC_sf"/>
</dbReference>
<dbReference type="SUPFAM" id="SSF90002">
    <property type="entry name" value="Hypothetical protein YjiA, C-terminal domain"/>
    <property type="match status" value="1"/>
</dbReference>
<dbReference type="PANTHER" id="PTHR13748:SF62">
    <property type="entry name" value="COBW DOMAIN-CONTAINING PROTEIN"/>
    <property type="match status" value="1"/>
</dbReference>
<dbReference type="Pfam" id="PF07683">
    <property type="entry name" value="CobW_C"/>
    <property type="match status" value="1"/>
</dbReference>
<dbReference type="InterPro" id="IPR003495">
    <property type="entry name" value="CobW/HypB/UreG_nucleotide-bd"/>
</dbReference>
<evidence type="ECO:0000259" key="8">
    <source>
        <dbReference type="SMART" id="SM00833"/>
    </source>
</evidence>
<dbReference type="PANTHER" id="PTHR13748">
    <property type="entry name" value="COBW-RELATED"/>
    <property type="match status" value="1"/>
</dbReference>
<dbReference type="GO" id="GO:0000166">
    <property type="term" value="F:nucleotide binding"/>
    <property type="evidence" value="ECO:0007669"/>
    <property type="project" value="UniProtKB-KW"/>
</dbReference>
<dbReference type="InterPro" id="IPR027417">
    <property type="entry name" value="P-loop_NTPase"/>
</dbReference>
<dbReference type="Gene3D" id="3.30.1220.10">
    <property type="entry name" value="CobW-like, C-terminal domain"/>
    <property type="match status" value="1"/>
</dbReference>
<evidence type="ECO:0000256" key="6">
    <source>
        <dbReference type="ARBA" id="ARBA00049117"/>
    </source>
</evidence>
<dbReference type="InterPro" id="IPR051316">
    <property type="entry name" value="Zinc-reg_GTPase_activator"/>
</dbReference>
<gene>
    <name evidence="9" type="ORF">KL86APRO_20493</name>
</gene>
<dbReference type="PROSITE" id="PS51257">
    <property type="entry name" value="PROKAR_LIPOPROTEIN"/>
    <property type="match status" value="1"/>
</dbReference>
<keyword evidence="2" id="KW-0378">Hydrolase</keyword>
<reference evidence="9" key="1">
    <citation type="submission" date="2016-04" db="EMBL/GenBank/DDBJ databases">
        <authorList>
            <person name="Evans L.H."/>
            <person name="Alamgir A."/>
            <person name="Owens N."/>
            <person name="Weber N.D."/>
            <person name="Virtaneva K."/>
            <person name="Barbian K."/>
            <person name="Babar A."/>
            <person name="Rosenke K."/>
        </authorList>
    </citation>
    <scope>NUCLEOTIDE SEQUENCE</scope>
    <source>
        <strain evidence="9">86</strain>
    </source>
</reference>
<evidence type="ECO:0000256" key="2">
    <source>
        <dbReference type="ARBA" id="ARBA00022801"/>
    </source>
</evidence>
<evidence type="ECO:0000256" key="1">
    <source>
        <dbReference type="ARBA" id="ARBA00022741"/>
    </source>
</evidence>
<comment type="function">
    <text evidence="5">Zinc chaperone that directly transfers zinc cofactor to target proteins, thereby activating them. Zinc is transferred from the CXCC motif in the GTPase domain to the zinc binding site in target proteins in a process requiring GTP hydrolysis.</text>
</comment>
<dbReference type="GO" id="GO:0016787">
    <property type="term" value="F:hydrolase activity"/>
    <property type="evidence" value="ECO:0007669"/>
    <property type="project" value="UniProtKB-KW"/>
</dbReference>
<dbReference type="CDD" id="cd03112">
    <property type="entry name" value="CobW-like"/>
    <property type="match status" value="1"/>
</dbReference>
<proteinExistence type="inferred from homology"/>
<comment type="catalytic activity">
    <reaction evidence="6">
        <text>GTP + H2O = GDP + phosphate + H(+)</text>
        <dbReference type="Rhea" id="RHEA:19669"/>
        <dbReference type="ChEBI" id="CHEBI:15377"/>
        <dbReference type="ChEBI" id="CHEBI:15378"/>
        <dbReference type="ChEBI" id="CHEBI:37565"/>
        <dbReference type="ChEBI" id="CHEBI:43474"/>
        <dbReference type="ChEBI" id="CHEBI:58189"/>
    </reaction>
    <physiologicalReaction direction="left-to-right" evidence="6">
        <dbReference type="Rhea" id="RHEA:19670"/>
    </physiologicalReaction>
</comment>
<feature type="domain" description="CobW C-terminal" evidence="8">
    <location>
        <begin position="493"/>
        <end position="580"/>
    </location>
</feature>
<accession>A0A212KKL4</accession>
<evidence type="ECO:0000256" key="7">
    <source>
        <dbReference type="SAM" id="MobiDB-lite"/>
    </source>
</evidence>
<feature type="region of interest" description="Disordered" evidence="7">
    <location>
        <begin position="456"/>
        <end position="488"/>
    </location>
</feature>
<name>A0A212KKL4_9PROT</name>
<dbReference type="AlphaFoldDB" id="A0A212KKL4"/>